<dbReference type="RefSeq" id="XP_014553944.1">
    <property type="nucleotide sequence ID" value="XM_014698458.1"/>
</dbReference>
<feature type="region of interest" description="Disordered" evidence="1">
    <location>
        <begin position="132"/>
        <end position="152"/>
    </location>
</feature>
<evidence type="ECO:0000313" key="3">
    <source>
        <dbReference type="Proteomes" id="UP000054337"/>
    </source>
</evidence>
<organism evidence="2 3">
    <name type="scientific">Bipolaris victoriae (strain FI3)</name>
    <name type="common">Victoria blight of oats agent</name>
    <name type="synonym">Cochliobolus victoriae</name>
    <dbReference type="NCBI Taxonomy" id="930091"/>
    <lineage>
        <taxon>Eukaryota</taxon>
        <taxon>Fungi</taxon>
        <taxon>Dikarya</taxon>
        <taxon>Ascomycota</taxon>
        <taxon>Pezizomycotina</taxon>
        <taxon>Dothideomycetes</taxon>
        <taxon>Pleosporomycetidae</taxon>
        <taxon>Pleosporales</taxon>
        <taxon>Pleosporineae</taxon>
        <taxon>Pleosporaceae</taxon>
        <taxon>Bipolaris</taxon>
    </lineage>
</organism>
<evidence type="ECO:0000313" key="2">
    <source>
        <dbReference type="EMBL" id="EUN24366.1"/>
    </source>
</evidence>
<gene>
    <name evidence="2" type="ORF">COCVIDRAFT_40080</name>
</gene>
<sequence>MTYQQPLPCNIAVSDRYPPIPTVRLLYPPLPTPPPRRYRLILHHSAPPKSNLLPPLTRAGRNTSIHLYTLLVYSLHRCTTYSFTNVALICAVSYDLHIYLHQSTWSSSRPQPYLPPSAAFYRSGDVQASIEPSGLWPRPFPSPGKPIRLQSP</sequence>
<proteinExistence type="predicted"/>
<protein>
    <submittedName>
        <fullName evidence="2">Uncharacterized protein</fullName>
    </submittedName>
</protein>
<dbReference type="OrthoDB" id="3694013at2759"/>
<evidence type="ECO:0000256" key="1">
    <source>
        <dbReference type="SAM" id="MobiDB-lite"/>
    </source>
</evidence>
<dbReference type="Proteomes" id="UP000054337">
    <property type="component" value="Unassembled WGS sequence"/>
</dbReference>
<dbReference type="GeneID" id="26256811"/>
<accession>W7E863</accession>
<name>W7E863_BIPV3</name>
<dbReference type="HOGENOM" id="CLU_1722037_0_0_1"/>
<dbReference type="EMBL" id="KI968768">
    <property type="protein sequence ID" value="EUN24366.1"/>
    <property type="molecule type" value="Genomic_DNA"/>
</dbReference>
<reference evidence="2 3" key="1">
    <citation type="journal article" date="2013" name="PLoS Genet.">
        <title>Comparative genome structure, secondary metabolite, and effector coding capacity across Cochliobolus pathogens.</title>
        <authorList>
            <person name="Condon B.J."/>
            <person name="Leng Y."/>
            <person name="Wu D."/>
            <person name="Bushley K.E."/>
            <person name="Ohm R.A."/>
            <person name="Otillar R."/>
            <person name="Martin J."/>
            <person name="Schackwitz W."/>
            <person name="Grimwood J."/>
            <person name="MohdZainudin N."/>
            <person name="Xue C."/>
            <person name="Wang R."/>
            <person name="Manning V.A."/>
            <person name="Dhillon B."/>
            <person name="Tu Z.J."/>
            <person name="Steffenson B.J."/>
            <person name="Salamov A."/>
            <person name="Sun H."/>
            <person name="Lowry S."/>
            <person name="LaButti K."/>
            <person name="Han J."/>
            <person name="Copeland A."/>
            <person name="Lindquist E."/>
            <person name="Barry K."/>
            <person name="Schmutz J."/>
            <person name="Baker S.E."/>
            <person name="Ciuffetti L.M."/>
            <person name="Grigoriev I.V."/>
            <person name="Zhong S."/>
            <person name="Turgeon B.G."/>
        </authorList>
    </citation>
    <scope>NUCLEOTIDE SEQUENCE [LARGE SCALE GENOMIC DNA]</scope>
    <source>
        <strain evidence="2 3">FI3</strain>
    </source>
</reference>
<dbReference type="AlphaFoldDB" id="W7E863"/>
<keyword evidence="3" id="KW-1185">Reference proteome</keyword>